<sequence>MAICQVCTKSKQYGHNVSHSHRVTNRTFDPNIITKRVFVDGKVTRVKICSKCLKRVKKYGKTTAKDNAILSKNVITLVDWQKGPESKTPEKITKPVPSKAVTEKVVEKKVVEKKEEISIEDLVGGKKSTKQS</sequence>
<comment type="similarity">
    <text evidence="1 5">Belongs to the bacterial ribosomal protein bL28 family.</text>
</comment>
<name>A0A2H0BUU2_9BACT</name>
<dbReference type="GO" id="GO:0003735">
    <property type="term" value="F:structural constituent of ribosome"/>
    <property type="evidence" value="ECO:0007669"/>
    <property type="project" value="InterPro"/>
</dbReference>
<dbReference type="PANTHER" id="PTHR39080:SF1">
    <property type="entry name" value="LARGE RIBOSOMAL SUBUNIT PROTEIN BL28A"/>
    <property type="match status" value="1"/>
</dbReference>
<dbReference type="GO" id="GO:1990904">
    <property type="term" value="C:ribonucleoprotein complex"/>
    <property type="evidence" value="ECO:0007669"/>
    <property type="project" value="UniProtKB-KW"/>
</dbReference>
<accession>A0A2H0BUU2</accession>
<evidence type="ECO:0000256" key="1">
    <source>
        <dbReference type="ARBA" id="ARBA00008760"/>
    </source>
</evidence>
<evidence type="ECO:0000256" key="2">
    <source>
        <dbReference type="ARBA" id="ARBA00022980"/>
    </source>
</evidence>
<dbReference type="AlphaFoldDB" id="A0A2H0BUU2"/>
<keyword evidence="2 5" id="KW-0689">Ribosomal protein</keyword>
<dbReference type="SUPFAM" id="SSF143800">
    <property type="entry name" value="L28p-like"/>
    <property type="match status" value="1"/>
</dbReference>
<evidence type="ECO:0000256" key="5">
    <source>
        <dbReference type="HAMAP-Rule" id="MF_00373"/>
    </source>
</evidence>
<dbReference type="InterPro" id="IPR034704">
    <property type="entry name" value="Ribosomal_bL28/bL31-like_sf"/>
</dbReference>
<dbReference type="InterPro" id="IPR026569">
    <property type="entry name" value="Ribosomal_bL28"/>
</dbReference>
<reference evidence="6 7" key="1">
    <citation type="submission" date="2017-09" db="EMBL/GenBank/DDBJ databases">
        <title>Depth-based differentiation of microbial function through sediment-hosted aquifers and enrichment of novel symbionts in the deep terrestrial subsurface.</title>
        <authorList>
            <person name="Probst A.J."/>
            <person name="Ladd B."/>
            <person name="Jarett J.K."/>
            <person name="Geller-Mcgrath D.E."/>
            <person name="Sieber C.M."/>
            <person name="Emerson J.B."/>
            <person name="Anantharaman K."/>
            <person name="Thomas B.C."/>
            <person name="Malmstrom R."/>
            <person name="Stieglmeier M."/>
            <person name="Klingl A."/>
            <person name="Woyke T."/>
            <person name="Ryan C.M."/>
            <person name="Banfield J.F."/>
        </authorList>
    </citation>
    <scope>NUCLEOTIDE SEQUENCE [LARGE SCALE GENOMIC DNA]</scope>
    <source>
        <strain evidence="6">CG22_combo_CG10-13_8_21_14_all_38_20</strain>
    </source>
</reference>
<proteinExistence type="inferred from homology"/>
<evidence type="ECO:0000256" key="4">
    <source>
        <dbReference type="ARBA" id="ARBA00035174"/>
    </source>
</evidence>
<dbReference type="InterPro" id="IPR050096">
    <property type="entry name" value="Bacterial_rp_bL28"/>
</dbReference>
<keyword evidence="3 5" id="KW-0687">Ribonucleoprotein</keyword>
<dbReference type="PANTHER" id="PTHR39080">
    <property type="entry name" value="50S RIBOSOMAL PROTEIN L28"/>
    <property type="match status" value="1"/>
</dbReference>
<evidence type="ECO:0000256" key="3">
    <source>
        <dbReference type="ARBA" id="ARBA00023274"/>
    </source>
</evidence>
<dbReference type="EMBL" id="PCTA01000026">
    <property type="protein sequence ID" value="PIP61443.1"/>
    <property type="molecule type" value="Genomic_DNA"/>
</dbReference>
<dbReference type="GO" id="GO:0005840">
    <property type="term" value="C:ribosome"/>
    <property type="evidence" value="ECO:0007669"/>
    <property type="project" value="UniProtKB-KW"/>
</dbReference>
<dbReference type="HAMAP" id="MF_00373">
    <property type="entry name" value="Ribosomal_bL28"/>
    <property type="match status" value="1"/>
</dbReference>
<dbReference type="Gene3D" id="2.30.170.40">
    <property type="entry name" value="Ribosomal protein L28/L24"/>
    <property type="match status" value="1"/>
</dbReference>
<gene>
    <name evidence="5 6" type="primary">rpmB</name>
    <name evidence="6" type="ORF">COW99_04030</name>
</gene>
<dbReference type="Pfam" id="PF00830">
    <property type="entry name" value="Ribosomal_L28"/>
    <property type="match status" value="1"/>
</dbReference>
<dbReference type="InterPro" id="IPR037147">
    <property type="entry name" value="Ribosomal_bL28_sf"/>
</dbReference>
<dbReference type="Proteomes" id="UP000231246">
    <property type="component" value="Unassembled WGS sequence"/>
</dbReference>
<evidence type="ECO:0000313" key="6">
    <source>
        <dbReference type="EMBL" id="PIP61443.1"/>
    </source>
</evidence>
<comment type="caution">
    <text evidence="6">The sequence shown here is derived from an EMBL/GenBank/DDBJ whole genome shotgun (WGS) entry which is preliminary data.</text>
</comment>
<evidence type="ECO:0000313" key="7">
    <source>
        <dbReference type="Proteomes" id="UP000231246"/>
    </source>
</evidence>
<dbReference type="NCBIfam" id="TIGR00009">
    <property type="entry name" value="L28"/>
    <property type="match status" value="1"/>
</dbReference>
<dbReference type="GO" id="GO:0006412">
    <property type="term" value="P:translation"/>
    <property type="evidence" value="ECO:0007669"/>
    <property type="project" value="UniProtKB-UniRule"/>
</dbReference>
<dbReference type="InterPro" id="IPR001383">
    <property type="entry name" value="Ribosomal_bL28_bact-type"/>
</dbReference>
<protein>
    <recommendedName>
        <fullName evidence="4 5">Large ribosomal subunit protein bL28</fullName>
    </recommendedName>
</protein>
<organism evidence="6 7">
    <name type="scientific">Candidatus Roizmanbacteria bacterium CG22_combo_CG10-13_8_21_14_all_38_20</name>
    <dbReference type="NCBI Taxonomy" id="1974862"/>
    <lineage>
        <taxon>Bacteria</taxon>
        <taxon>Candidatus Roizmaniibacteriota</taxon>
    </lineage>
</organism>